<evidence type="ECO:0000313" key="4">
    <source>
        <dbReference type="EMBL" id="QXM24789.1"/>
    </source>
</evidence>
<sequence>MIAIRRARPADADAIGEAHVAVWRSTYAGILPADYLAAMSAPRQSAQWRRLLAVPAPGHAVFVAVATGADSPEHDGAPRVVGFASGGRARSGVREAGEIETLYLLEDWRERGVGRRLMRALAAHLNAIGCRSVMLWVLKDNPARWFYQRLGGRPVAEQIIRFAGAPVMQIGLLWEPITVLLAATAPTADQ</sequence>
<evidence type="ECO:0000256" key="1">
    <source>
        <dbReference type="ARBA" id="ARBA00022679"/>
    </source>
</evidence>
<evidence type="ECO:0000259" key="3">
    <source>
        <dbReference type="PROSITE" id="PS51186"/>
    </source>
</evidence>
<evidence type="ECO:0000256" key="2">
    <source>
        <dbReference type="ARBA" id="ARBA00023315"/>
    </source>
</evidence>
<evidence type="ECO:0000313" key="5">
    <source>
        <dbReference type="Proteomes" id="UP000694001"/>
    </source>
</evidence>
<reference evidence="4" key="1">
    <citation type="submission" date="2021-06" db="EMBL/GenBank/DDBJ databases">
        <title>Elioraea tepida, sp. nov., a moderately thermophilic aerobic anoxygenic phototrophic bacterium isolated from an alkaline siliceous hot spring mat community in Yellowstone National Park, WY, USA.</title>
        <authorList>
            <person name="Saini M.K."/>
            <person name="Yoshida S."/>
            <person name="Sebastian A."/>
            <person name="Hirose S."/>
            <person name="Hara E."/>
            <person name="Tamaki H."/>
            <person name="Soulier N.T."/>
            <person name="Albert I."/>
            <person name="Hanada S."/>
            <person name="Bryant D.A."/>
            <person name="Tank M."/>
        </authorList>
    </citation>
    <scope>NUCLEOTIDE SEQUENCE</scope>
    <source>
        <strain evidence="4">MS-P2</strain>
    </source>
</reference>
<dbReference type="GO" id="GO:0016747">
    <property type="term" value="F:acyltransferase activity, transferring groups other than amino-acyl groups"/>
    <property type="evidence" value="ECO:0007669"/>
    <property type="project" value="InterPro"/>
</dbReference>
<dbReference type="Pfam" id="PF00583">
    <property type="entry name" value="Acetyltransf_1"/>
    <property type="match status" value="1"/>
</dbReference>
<feature type="domain" description="N-acetyltransferase" evidence="3">
    <location>
        <begin position="2"/>
        <end position="186"/>
    </location>
</feature>
<keyword evidence="1" id="KW-0808">Transferase</keyword>
<keyword evidence="5" id="KW-1185">Reference proteome</keyword>
<dbReference type="CDD" id="cd04301">
    <property type="entry name" value="NAT_SF"/>
    <property type="match status" value="1"/>
</dbReference>
<dbReference type="Proteomes" id="UP000694001">
    <property type="component" value="Chromosome"/>
</dbReference>
<gene>
    <name evidence="4" type="ORF">KO353_00410</name>
</gene>
<dbReference type="KEGG" id="elio:KO353_00410"/>
<proteinExistence type="predicted"/>
<organism evidence="4 5">
    <name type="scientific">Elioraea tepida</name>
    <dbReference type="NCBI Taxonomy" id="2843330"/>
    <lineage>
        <taxon>Bacteria</taxon>
        <taxon>Pseudomonadati</taxon>
        <taxon>Pseudomonadota</taxon>
        <taxon>Alphaproteobacteria</taxon>
        <taxon>Acetobacterales</taxon>
        <taxon>Elioraeaceae</taxon>
        <taxon>Elioraea</taxon>
    </lineage>
</organism>
<dbReference type="InterPro" id="IPR000182">
    <property type="entry name" value="GNAT_dom"/>
</dbReference>
<dbReference type="PROSITE" id="PS51186">
    <property type="entry name" value="GNAT"/>
    <property type="match status" value="1"/>
</dbReference>
<accession>A0A975YJL8</accession>
<keyword evidence="2" id="KW-0012">Acyltransferase</keyword>
<name>A0A975YJL8_9PROT</name>
<dbReference type="AlphaFoldDB" id="A0A975YJL8"/>
<dbReference type="PANTHER" id="PTHR43877">
    <property type="entry name" value="AMINOALKYLPHOSPHONATE N-ACETYLTRANSFERASE-RELATED-RELATED"/>
    <property type="match status" value="1"/>
</dbReference>
<protein>
    <submittedName>
        <fullName evidence="4">GNAT family N-acetyltransferase</fullName>
    </submittedName>
</protein>
<dbReference type="InterPro" id="IPR050832">
    <property type="entry name" value="Bact_Acetyltransf"/>
</dbReference>
<dbReference type="EMBL" id="CP076448">
    <property type="protein sequence ID" value="QXM24789.1"/>
    <property type="molecule type" value="Genomic_DNA"/>
</dbReference>
<dbReference type="RefSeq" id="WP_218285846.1">
    <property type="nucleotide sequence ID" value="NZ_CP076448.1"/>
</dbReference>